<dbReference type="Proteomes" id="UP001320706">
    <property type="component" value="Unassembled WGS sequence"/>
</dbReference>
<sequence length="127" mass="14180">MPAKEIKVAAWESCHARRSKGLGSSGDSSPDDDSQASRGLPRLCGQLRSRTPCDGDDVDFSRQRCLRHIQDPACAPSNHAATYPWYTRKRNDYHCRHLLSAARTRQSAKGGAEVQRHITGLRRPLQL</sequence>
<evidence type="ECO:0000313" key="1">
    <source>
        <dbReference type="EMBL" id="KAK8217452.1"/>
    </source>
</evidence>
<proteinExistence type="predicted"/>
<organism evidence="1 2">
    <name type="scientific">Zalaria obscura</name>
    <dbReference type="NCBI Taxonomy" id="2024903"/>
    <lineage>
        <taxon>Eukaryota</taxon>
        <taxon>Fungi</taxon>
        <taxon>Dikarya</taxon>
        <taxon>Ascomycota</taxon>
        <taxon>Pezizomycotina</taxon>
        <taxon>Dothideomycetes</taxon>
        <taxon>Dothideomycetidae</taxon>
        <taxon>Dothideales</taxon>
        <taxon>Zalariaceae</taxon>
        <taxon>Zalaria</taxon>
    </lineage>
</organism>
<dbReference type="EMBL" id="JAMKPW020000005">
    <property type="protein sequence ID" value="KAK8217452.1"/>
    <property type="molecule type" value="Genomic_DNA"/>
</dbReference>
<accession>A0ACC3SKI0</accession>
<name>A0ACC3SKI0_9PEZI</name>
<evidence type="ECO:0000313" key="2">
    <source>
        <dbReference type="Proteomes" id="UP001320706"/>
    </source>
</evidence>
<reference evidence="1" key="1">
    <citation type="submission" date="2024-02" db="EMBL/GenBank/DDBJ databases">
        <title>Metagenome Assembled Genome of Zalaria obscura JY119.</title>
        <authorList>
            <person name="Vighnesh L."/>
            <person name="Jagadeeshwari U."/>
            <person name="Venkata Ramana C."/>
            <person name="Sasikala C."/>
        </authorList>
    </citation>
    <scope>NUCLEOTIDE SEQUENCE</scope>
    <source>
        <strain evidence="1">JY119</strain>
    </source>
</reference>
<keyword evidence="2" id="KW-1185">Reference proteome</keyword>
<gene>
    <name evidence="1" type="ORF">M8818_001208</name>
</gene>
<protein>
    <submittedName>
        <fullName evidence="1">Uncharacterized protein</fullName>
    </submittedName>
</protein>
<comment type="caution">
    <text evidence="1">The sequence shown here is derived from an EMBL/GenBank/DDBJ whole genome shotgun (WGS) entry which is preliminary data.</text>
</comment>